<sequence>MLATAQPVLRRFWYPVIPIELLQGRPQSFTLLGEPLVLWLDADGKPSVVRDRCCHRYTPLSQGIVVDGNIRCPYHGWQFNSKGCCVVVPQAPDSPIPENYRVQSFQCQERYGYAWVCLGDGLDEILNIPEAKDPSYRLIHAFYETWHCSGLRLIENVCDHGHFHFVHNQTLADRENPVSSPHNVLEKTERGFYFESILFMHNNPHMEKNVGSSQKTMKIIRKINWCMPFGLHLQEMMDGKELVQVSITYATPINDSSCQMVRFLFRNDTEAEAKAADIITHEGLIFSEDRAILETIDYDVPLDLNEEIHMATDKPGILMRHKLAALLASHGEIEQRRTAA</sequence>
<evidence type="ECO:0000256" key="1">
    <source>
        <dbReference type="ARBA" id="ARBA00022714"/>
    </source>
</evidence>
<keyword evidence="2" id="KW-0479">Metal-binding</keyword>
<gene>
    <name evidence="7" type="ORF">LC586_17205</name>
</gene>
<dbReference type="RefSeq" id="WP_229485962.1">
    <property type="nucleotide sequence ID" value="NZ_JAIVFQ010000023.1"/>
</dbReference>
<dbReference type="SUPFAM" id="SSF50022">
    <property type="entry name" value="ISP domain"/>
    <property type="match status" value="1"/>
</dbReference>
<dbReference type="PANTHER" id="PTHR21266">
    <property type="entry name" value="IRON-SULFUR DOMAIN CONTAINING PROTEIN"/>
    <property type="match status" value="1"/>
</dbReference>
<dbReference type="Gene3D" id="3.90.380.10">
    <property type="entry name" value="Naphthalene 1,2-dioxygenase Alpha Subunit, Chain A, domain 1"/>
    <property type="match status" value="1"/>
</dbReference>
<comment type="caution">
    <text evidence="7">The sequence shown here is derived from an EMBL/GenBank/DDBJ whole genome shotgun (WGS) entry which is preliminary data.</text>
</comment>
<evidence type="ECO:0000256" key="4">
    <source>
        <dbReference type="ARBA" id="ARBA00023004"/>
    </source>
</evidence>
<keyword evidence="1" id="KW-0001">2Fe-2S</keyword>
<proteinExistence type="predicted"/>
<dbReference type="Pfam" id="PF00355">
    <property type="entry name" value="Rieske"/>
    <property type="match status" value="1"/>
</dbReference>
<keyword evidence="8" id="KW-1185">Reference proteome</keyword>
<protein>
    <submittedName>
        <fullName evidence="7">Aromatic ring-hydroxylating dioxygenase subunit alpha</fullName>
    </submittedName>
</protein>
<keyword evidence="7" id="KW-0223">Dioxygenase</keyword>
<reference evidence="7 8" key="1">
    <citation type="journal article" date="2021" name="Microorganisms">
        <title>Genome Evolution of Filamentous Cyanobacterium Nostoc Species: From Facultative Symbiosis to Free Living.</title>
        <authorList>
            <person name="Huo D."/>
            <person name="Li H."/>
            <person name="Cai F."/>
            <person name="Guo X."/>
            <person name="Qiao Z."/>
            <person name="Wang W."/>
            <person name="Yu G."/>
            <person name="Li R."/>
        </authorList>
    </citation>
    <scope>NUCLEOTIDE SEQUENCE [LARGE SCALE GENOMIC DNA]</scope>
    <source>
        <strain evidence="7 8">CHAB 5714</strain>
    </source>
</reference>
<keyword evidence="5" id="KW-0411">Iron-sulfur</keyword>
<dbReference type="Pfam" id="PF19112">
    <property type="entry name" value="VanA_C"/>
    <property type="match status" value="1"/>
</dbReference>
<dbReference type="InterPro" id="IPR044043">
    <property type="entry name" value="VanA_C_cat"/>
</dbReference>
<evidence type="ECO:0000313" key="7">
    <source>
        <dbReference type="EMBL" id="MCC5600906.1"/>
    </source>
</evidence>
<dbReference type="GO" id="GO:0051213">
    <property type="term" value="F:dioxygenase activity"/>
    <property type="evidence" value="ECO:0007669"/>
    <property type="project" value="UniProtKB-KW"/>
</dbReference>
<evidence type="ECO:0000256" key="5">
    <source>
        <dbReference type="ARBA" id="ARBA00023014"/>
    </source>
</evidence>
<dbReference type="InterPro" id="IPR050584">
    <property type="entry name" value="Cholesterol_7-desaturase"/>
</dbReference>
<evidence type="ECO:0000256" key="3">
    <source>
        <dbReference type="ARBA" id="ARBA00023002"/>
    </source>
</evidence>
<dbReference type="InterPro" id="IPR036922">
    <property type="entry name" value="Rieske_2Fe-2S_sf"/>
</dbReference>
<dbReference type="EMBL" id="JAIVFQ010000023">
    <property type="protein sequence ID" value="MCC5600906.1"/>
    <property type="molecule type" value="Genomic_DNA"/>
</dbReference>
<evidence type="ECO:0000313" key="8">
    <source>
        <dbReference type="Proteomes" id="UP001199525"/>
    </source>
</evidence>
<feature type="domain" description="Rieske" evidence="6">
    <location>
        <begin position="13"/>
        <end position="116"/>
    </location>
</feature>
<evidence type="ECO:0000259" key="6">
    <source>
        <dbReference type="PROSITE" id="PS51296"/>
    </source>
</evidence>
<keyword evidence="3" id="KW-0560">Oxidoreductase</keyword>
<dbReference type="PROSITE" id="PS51296">
    <property type="entry name" value="RIESKE"/>
    <property type="match status" value="1"/>
</dbReference>
<dbReference type="Proteomes" id="UP001199525">
    <property type="component" value="Unassembled WGS sequence"/>
</dbReference>
<dbReference type="Gene3D" id="2.102.10.10">
    <property type="entry name" value="Rieske [2Fe-2S] iron-sulphur domain"/>
    <property type="match status" value="1"/>
</dbReference>
<keyword evidence="4" id="KW-0408">Iron</keyword>
<organism evidence="7 8">
    <name type="scientific">Nostoc favosum CHAB5714</name>
    <dbReference type="NCBI Taxonomy" id="2780399"/>
    <lineage>
        <taxon>Bacteria</taxon>
        <taxon>Bacillati</taxon>
        <taxon>Cyanobacteriota</taxon>
        <taxon>Cyanophyceae</taxon>
        <taxon>Nostocales</taxon>
        <taxon>Nostocaceae</taxon>
        <taxon>Nostoc</taxon>
        <taxon>Nostoc favosum</taxon>
    </lineage>
</organism>
<dbReference type="CDD" id="cd03469">
    <property type="entry name" value="Rieske_RO_Alpha_N"/>
    <property type="match status" value="1"/>
</dbReference>
<evidence type="ECO:0000256" key="2">
    <source>
        <dbReference type="ARBA" id="ARBA00022723"/>
    </source>
</evidence>
<dbReference type="SUPFAM" id="SSF55961">
    <property type="entry name" value="Bet v1-like"/>
    <property type="match status" value="1"/>
</dbReference>
<dbReference type="InterPro" id="IPR017941">
    <property type="entry name" value="Rieske_2Fe-2S"/>
</dbReference>
<accession>A0ABS8IA54</accession>
<name>A0ABS8IA54_9NOSO</name>
<dbReference type="PANTHER" id="PTHR21266:SF60">
    <property type="entry name" value="3-KETOSTEROID-9-ALPHA-MONOOXYGENASE, OXYGENASE COMPONENT"/>
    <property type="match status" value="1"/>
</dbReference>